<organism evidence="8 9">
    <name type="scientific">Albula glossodonta</name>
    <name type="common">roundjaw bonefish</name>
    <dbReference type="NCBI Taxonomy" id="121402"/>
    <lineage>
        <taxon>Eukaryota</taxon>
        <taxon>Metazoa</taxon>
        <taxon>Chordata</taxon>
        <taxon>Craniata</taxon>
        <taxon>Vertebrata</taxon>
        <taxon>Euteleostomi</taxon>
        <taxon>Actinopterygii</taxon>
        <taxon>Neopterygii</taxon>
        <taxon>Teleostei</taxon>
        <taxon>Albuliformes</taxon>
        <taxon>Albulidae</taxon>
        <taxon>Albula</taxon>
    </lineage>
</organism>
<name>A0A8T2N9R5_9TELE</name>
<dbReference type="GO" id="GO:0034097">
    <property type="term" value="P:response to cytokine"/>
    <property type="evidence" value="ECO:0007669"/>
    <property type="project" value="TreeGrafter"/>
</dbReference>
<dbReference type="PANTHER" id="PTHR11844:SF24">
    <property type="entry name" value="METALLOPROTEINASE INHIBITOR 2"/>
    <property type="match status" value="1"/>
</dbReference>
<evidence type="ECO:0000313" key="9">
    <source>
        <dbReference type="Proteomes" id="UP000824540"/>
    </source>
</evidence>
<feature type="region of interest" description="Disordered" evidence="7">
    <location>
        <begin position="1"/>
        <end position="34"/>
    </location>
</feature>
<dbReference type="GO" id="GO:0031012">
    <property type="term" value="C:extracellular matrix"/>
    <property type="evidence" value="ECO:0007669"/>
    <property type="project" value="TreeGrafter"/>
</dbReference>
<keyword evidence="5" id="KW-0646">Protease inhibitor</keyword>
<keyword evidence="4" id="KW-0483">Metalloprotease inhibitor</keyword>
<evidence type="ECO:0000313" key="8">
    <source>
        <dbReference type="EMBL" id="KAG9334548.1"/>
    </source>
</evidence>
<dbReference type="InterPro" id="IPR001820">
    <property type="entry name" value="TIMP"/>
</dbReference>
<dbReference type="Gene3D" id="2.40.50.120">
    <property type="match status" value="1"/>
</dbReference>
<dbReference type="Pfam" id="PF00965">
    <property type="entry name" value="TIMP"/>
    <property type="match status" value="1"/>
</dbReference>
<evidence type="ECO:0000256" key="3">
    <source>
        <dbReference type="ARBA" id="ARBA00022525"/>
    </source>
</evidence>
<dbReference type="GO" id="GO:0009725">
    <property type="term" value="P:response to hormone"/>
    <property type="evidence" value="ECO:0007669"/>
    <property type="project" value="TreeGrafter"/>
</dbReference>
<dbReference type="GO" id="GO:0002020">
    <property type="term" value="F:protease binding"/>
    <property type="evidence" value="ECO:0007669"/>
    <property type="project" value="TreeGrafter"/>
</dbReference>
<proteinExistence type="inferred from homology"/>
<gene>
    <name evidence="8" type="ORF">JZ751_007484</name>
</gene>
<dbReference type="PANTHER" id="PTHR11844">
    <property type="entry name" value="METALLOPROTEASE INHIBITOR"/>
    <property type="match status" value="1"/>
</dbReference>
<dbReference type="GO" id="GO:0005615">
    <property type="term" value="C:extracellular space"/>
    <property type="evidence" value="ECO:0007669"/>
    <property type="project" value="TreeGrafter"/>
</dbReference>
<evidence type="ECO:0000256" key="6">
    <source>
        <dbReference type="ARBA" id="ARBA00023215"/>
    </source>
</evidence>
<protein>
    <submittedName>
        <fullName evidence="8">Uncharacterized protein</fullName>
    </submittedName>
</protein>
<dbReference type="InterPro" id="IPR008993">
    <property type="entry name" value="TIMP-like_OB-fold"/>
</dbReference>
<evidence type="ECO:0000256" key="4">
    <source>
        <dbReference type="ARBA" id="ARBA00022608"/>
    </source>
</evidence>
<evidence type="ECO:0000256" key="7">
    <source>
        <dbReference type="SAM" id="MobiDB-lite"/>
    </source>
</evidence>
<reference evidence="8" key="1">
    <citation type="thesis" date="2021" institute="BYU ScholarsArchive" country="Provo, UT, USA">
        <title>Applications of and Algorithms for Genome Assembly and Genomic Analyses with an Emphasis on Marine Teleosts.</title>
        <authorList>
            <person name="Pickett B.D."/>
        </authorList>
    </citation>
    <scope>NUCLEOTIDE SEQUENCE</scope>
    <source>
        <strain evidence="8">HI-2016</strain>
    </source>
</reference>
<sequence>MLGKQMKGPCKHPPTGWSETHDLASNNSDPEPEAGQCGVWGEAGAIGHILAGGPWYMALLGLSIQLVTDDITRLPKHLMVLWSYVFIIPEFQKNRISPKFLLQGRLVYLQGRLVFLWDRLVVIRAKVVARKEVDSGNDIYGNPIKRIQYDIKQIKMFKGPDHDMETVFTAPSSAVCGVSLDTSGKKEYLISGGNADVRSCAQGETRVGKSEALCQRLLSTHVFWAMRLQTVKADAPGSCLPAGGAELHKRRPKLQCGEGDSRAETPSFPSTPAELIVKAVWDSVITPALCLPLTSCAVAVHGLRREQER</sequence>
<comment type="similarity">
    <text evidence="2">Belongs to the protease inhibitor I35 (TIMP) family.</text>
</comment>
<keyword evidence="9" id="KW-1185">Reference proteome</keyword>
<evidence type="ECO:0000256" key="5">
    <source>
        <dbReference type="ARBA" id="ARBA00022690"/>
    </source>
</evidence>
<comment type="caution">
    <text evidence="8">The sequence shown here is derived from an EMBL/GenBank/DDBJ whole genome shotgun (WGS) entry which is preliminary data.</text>
</comment>
<evidence type="ECO:0000256" key="2">
    <source>
        <dbReference type="ARBA" id="ARBA00011027"/>
    </source>
</evidence>
<dbReference type="EMBL" id="JAFBMS010000145">
    <property type="protein sequence ID" value="KAG9334548.1"/>
    <property type="molecule type" value="Genomic_DNA"/>
</dbReference>
<accession>A0A8T2N9R5</accession>
<comment type="subcellular location">
    <subcellularLocation>
        <location evidence="1">Secreted</location>
    </subcellularLocation>
</comment>
<dbReference type="AlphaFoldDB" id="A0A8T2N9R5"/>
<dbReference type="Proteomes" id="UP000824540">
    <property type="component" value="Unassembled WGS sequence"/>
</dbReference>
<dbReference type="GO" id="GO:0008191">
    <property type="term" value="F:metalloendopeptidase inhibitor activity"/>
    <property type="evidence" value="ECO:0007669"/>
    <property type="project" value="InterPro"/>
</dbReference>
<keyword evidence="6" id="KW-0481">Metalloenzyme inhibitor</keyword>
<keyword evidence="3" id="KW-0964">Secreted</keyword>
<dbReference type="GO" id="GO:0051045">
    <property type="term" value="P:negative regulation of membrane protein ectodomain proteolysis"/>
    <property type="evidence" value="ECO:0007669"/>
    <property type="project" value="TreeGrafter"/>
</dbReference>
<dbReference type="SMART" id="SM00206">
    <property type="entry name" value="NTR"/>
    <property type="match status" value="1"/>
</dbReference>
<dbReference type="SUPFAM" id="SSF50242">
    <property type="entry name" value="TIMP-like"/>
    <property type="match status" value="1"/>
</dbReference>
<evidence type="ECO:0000256" key="1">
    <source>
        <dbReference type="ARBA" id="ARBA00004613"/>
    </source>
</evidence>